<dbReference type="STRING" id="1047168.A0A0F4G562"/>
<feature type="transmembrane region" description="Helical" evidence="3">
    <location>
        <begin position="234"/>
        <end position="252"/>
    </location>
</feature>
<dbReference type="OrthoDB" id="3439035at2759"/>
<evidence type="ECO:0000313" key="4">
    <source>
        <dbReference type="EMBL" id="KJX92434.1"/>
    </source>
</evidence>
<dbReference type="EMBL" id="LAFY01005807">
    <property type="protein sequence ID" value="KJX92434.1"/>
    <property type="molecule type" value="Genomic_DNA"/>
</dbReference>
<dbReference type="Proteomes" id="UP000033647">
    <property type="component" value="Unassembled WGS sequence"/>
</dbReference>
<reference evidence="4 5" key="1">
    <citation type="submission" date="2015-03" db="EMBL/GenBank/DDBJ databases">
        <title>RNA-seq based gene annotation and comparative genomics of four Zymoseptoria species reveal species-specific pathogenicity related genes and transposable element activity.</title>
        <authorList>
            <person name="Grandaubert J."/>
            <person name="Bhattacharyya A."/>
            <person name="Stukenbrock E.H."/>
        </authorList>
    </citation>
    <scope>NUCLEOTIDE SEQUENCE [LARGE SCALE GENOMIC DNA]</scope>
    <source>
        <strain evidence="4 5">Zb18110</strain>
    </source>
</reference>
<evidence type="ECO:0000256" key="2">
    <source>
        <dbReference type="SAM" id="MobiDB-lite"/>
    </source>
</evidence>
<feature type="compositionally biased region" description="Pro residues" evidence="2">
    <location>
        <begin position="96"/>
        <end position="121"/>
    </location>
</feature>
<keyword evidence="5" id="KW-1185">Reference proteome</keyword>
<organism evidence="4 5">
    <name type="scientific">Zymoseptoria brevis</name>
    <dbReference type="NCBI Taxonomy" id="1047168"/>
    <lineage>
        <taxon>Eukaryota</taxon>
        <taxon>Fungi</taxon>
        <taxon>Dikarya</taxon>
        <taxon>Ascomycota</taxon>
        <taxon>Pezizomycotina</taxon>
        <taxon>Dothideomycetes</taxon>
        <taxon>Dothideomycetidae</taxon>
        <taxon>Mycosphaerellales</taxon>
        <taxon>Mycosphaerellaceae</taxon>
        <taxon>Zymoseptoria</taxon>
    </lineage>
</organism>
<evidence type="ECO:0000313" key="5">
    <source>
        <dbReference type="Proteomes" id="UP000033647"/>
    </source>
</evidence>
<keyword evidence="3" id="KW-1133">Transmembrane helix</keyword>
<accession>A0A0F4G562</accession>
<evidence type="ECO:0000256" key="1">
    <source>
        <dbReference type="SAM" id="Coils"/>
    </source>
</evidence>
<feature type="region of interest" description="Disordered" evidence="2">
    <location>
        <begin position="151"/>
        <end position="188"/>
    </location>
</feature>
<comment type="caution">
    <text evidence="4">The sequence shown here is derived from an EMBL/GenBank/DDBJ whole genome shotgun (WGS) entry which is preliminary data.</text>
</comment>
<feature type="compositionally biased region" description="Basic and acidic residues" evidence="2">
    <location>
        <begin position="170"/>
        <end position="179"/>
    </location>
</feature>
<proteinExistence type="predicted"/>
<feature type="region of interest" description="Disordered" evidence="2">
    <location>
        <begin position="93"/>
        <end position="129"/>
    </location>
</feature>
<gene>
    <name evidence="4" type="ORF">TI39_contig5852g00027</name>
</gene>
<keyword evidence="3" id="KW-0472">Membrane</keyword>
<dbReference type="AlphaFoldDB" id="A0A0F4G562"/>
<name>A0A0F4G562_9PEZI</name>
<keyword evidence="3" id="KW-0812">Transmembrane</keyword>
<sequence>MKRFSRPEFVQTYAAATIPSDDEELLESDSEDELGRRIAEHHRARIAAGNVNIHRVPFWRARQKPSIPAPRPTVETVVSAGDAILPHRVAFTGDLPLPPPEVSPPRPAPSPPVSAPLPAPLPAASNNNGRRIDTMMREKLATIEALSQRASRLAPTKPALGGGGMPTEELAARESDRSESAPSDSASPAIAAPAKCEHCAHCSGSAWRALWTEARDNFYTYDTTNDHRLQLTNAGYMVFFAMIYFFSEILLGTVFDSYLLDASFPFIGITIFWRAITSPIETASWLFGILFNFVFDDSAAVTEPVATWYRAEERPTTTGEWVDAALSATGEPKSTPEEIEEKRKEKEYQAEERKAKLEALRALTKKMNEAKARSDKLRALEKAMCDSRWKFDELAMRARAL</sequence>
<feature type="coiled-coil region" evidence="1">
    <location>
        <begin position="353"/>
        <end position="380"/>
    </location>
</feature>
<evidence type="ECO:0000256" key="3">
    <source>
        <dbReference type="SAM" id="Phobius"/>
    </source>
</evidence>
<protein>
    <submittedName>
        <fullName evidence="4">Uncharacterized protein</fullName>
    </submittedName>
</protein>
<keyword evidence="1" id="KW-0175">Coiled coil</keyword>